<name>A0A8X6WYF7_9ARAC</name>
<dbReference type="EMBL" id="BMAV01003816">
    <property type="protein sequence ID" value="GFY43672.1"/>
    <property type="molecule type" value="Genomic_DNA"/>
</dbReference>
<organism evidence="2 3">
    <name type="scientific">Trichonephila inaurata madagascariensis</name>
    <dbReference type="NCBI Taxonomy" id="2747483"/>
    <lineage>
        <taxon>Eukaryota</taxon>
        <taxon>Metazoa</taxon>
        <taxon>Ecdysozoa</taxon>
        <taxon>Arthropoda</taxon>
        <taxon>Chelicerata</taxon>
        <taxon>Arachnida</taxon>
        <taxon>Araneae</taxon>
        <taxon>Araneomorphae</taxon>
        <taxon>Entelegynae</taxon>
        <taxon>Araneoidea</taxon>
        <taxon>Nephilidae</taxon>
        <taxon>Trichonephila</taxon>
        <taxon>Trichonephila inaurata</taxon>
    </lineage>
</organism>
<feature type="region of interest" description="Disordered" evidence="1">
    <location>
        <begin position="77"/>
        <end position="96"/>
    </location>
</feature>
<feature type="compositionally biased region" description="Basic and acidic residues" evidence="1">
    <location>
        <begin position="7"/>
        <end position="27"/>
    </location>
</feature>
<proteinExistence type="predicted"/>
<dbReference type="OrthoDB" id="10498075at2759"/>
<feature type="compositionally biased region" description="Basic and acidic residues" evidence="1">
    <location>
        <begin position="79"/>
        <end position="88"/>
    </location>
</feature>
<protein>
    <submittedName>
        <fullName evidence="2">Uncharacterized protein</fullName>
    </submittedName>
</protein>
<keyword evidence="3" id="KW-1185">Reference proteome</keyword>
<feature type="region of interest" description="Disordered" evidence="1">
    <location>
        <begin position="1"/>
        <end position="28"/>
    </location>
</feature>
<reference evidence="2" key="1">
    <citation type="submission" date="2020-08" db="EMBL/GenBank/DDBJ databases">
        <title>Multicomponent nature underlies the extraordinary mechanical properties of spider dragline silk.</title>
        <authorList>
            <person name="Kono N."/>
            <person name="Nakamura H."/>
            <person name="Mori M."/>
            <person name="Yoshida Y."/>
            <person name="Ohtoshi R."/>
            <person name="Malay A.D."/>
            <person name="Moran D.A.P."/>
            <person name="Tomita M."/>
            <person name="Numata K."/>
            <person name="Arakawa K."/>
        </authorList>
    </citation>
    <scope>NUCLEOTIDE SEQUENCE</scope>
</reference>
<evidence type="ECO:0000256" key="1">
    <source>
        <dbReference type="SAM" id="MobiDB-lite"/>
    </source>
</evidence>
<sequence length="96" mass="10997">MVLLPRMPERVSEQMRKDEEEQRDALAHPHVILTDSSALCPSSDKGAKCKQETLNWSVVSSYVKYIIINQMKPEPSLPAKREKLEFHPKRYSGASE</sequence>
<accession>A0A8X6WYF7</accession>
<evidence type="ECO:0000313" key="3">
    <source>
        <dbReference type="Proteomes" id="UP000886998"/>
    </source>
</evidence>
<dbReference type="AlphaFoldDB" id="A0A8X6WYF7"/>
<dbReference type="Proteomes" id="UP000886998">
    <property type="component" value="Unassembled WGS sequence"/>
</dbReference>
<comment type="caution">
    <text evidence="2">The sequence shown here is derived from an EMBL/GenBank/DDBJ whole genome shotgun (WGS) entry which is preliminary data.</text>
</comment>
<evidence type="ECO:0000313" key="2">
    <source>
        <dbReference type="EMBL" id="GFY43672.1"/>
    </source>
</evidence>
<gene>
    <name evidence="2" type="ORF">TNIN_153021</name>
</gene>